<protein>
    <submittedName>
        <fullName evidence="7">Uncharacterized protein</fullName>
    </submittedName>
</protein>
<dbReference type="Proteomes" id="UP001633002">
    <property type="component" value="Unassembled WGS sequence"/>
</dbReference>
<proteinExistence type="predicted"/>
<organism evidence="7 8">
    <name type="scientific">Riccia sorocarpa</name>
    <dbReference type="NCBI Taxonomy" id="122646"/>
    <lineage>
        <taxon>Eukaryota</taxon>
        <taxon>Viridiplantae</taxon>
        <taxon>Streptophyta</taxon>
        <taxon>Embryophyta</taxon>
        <taxon>Marchantiophyta</taxon>
        <taxon>Marchantiopsida</taxon>
        <taxon>Marchantiidae</taxon>
        <taxon>Marchantiales</taxon>
        <taxon>Ricciaceae</taxon>
        <taxon>Riccia</taxon>
    </lineage>
</organism>
<evidence type="ECO:0000313" key="7">
    <source>
        <dbReference type="EMBL" id="KAL3692296.1"/>
    </source>
</evidence>
<dbReference type="GO" id="GO:0003677">
    <property type="term" value="F:DNA binding"/>
    <property type="evidence" value="ECO:0007669"/>
    <property type="project" value="UniProtKB-KW"/>
</dbReference>
<evidence type="ECO:0000256" key="2">
    <source>
        <dbReference type="ARBA" id="ARBA00023015"/>
    </source>
</evidence>
<dbReference type="InterPro" id="IPR017930">
    <property type="entry name" value="Myb_dom"/>
</dbReference>
<keyword evidence="2" id="KW-0805">Transcription regulation</keyword>
<dbReference type="AlphaFoldDB" id="A0ABD3HN32"/>
<evidence type="ECO:0000313" key="8">
    <source>
        <dbReference type="Proteomes" id="UP001633002"/>
    </source>
</evidence>
<keyword evidence="1" id="KW-0677">Repeat</keyword>
<dbReference type="SUPFAM" id="SSF46689">
    <property type="entry name" value="Homeodomain-like"/>
    <property type="match status" value="1"/>
</dbReference>
<dbReference type="EMBL" id="JBJQOH010000003">
    <property type="protein sequence ID" value="KAL3692296.1"/>
    <property type="molecule type" value="Genomic_DNA"/>
</dbReference>
<feature type="domain" description="Myb-like" evidence="5">
    <location>
        <begin position="9"/>
        <end position="73"/>
    </location>
</feature>
<feature type="domain" description="HTH myb-type" evidence="6">
    <location>
        <begin position="9"/>
        <end position="77"/>
    </location>
</feature>
<keyword evidence="4" id="KW-0804">Transcription</keyword>
<dbReference type="InterPro" id="IPR009057">
    <property type="entry name" value="Homeodomain-like_sf"/>
</dbReference>
<sequence>MGRSPCCDKANVNKRPWSSEEDALLKNFIEENGTGGNWITLPSKAGLRRCGKSSSHLPGRTDNDIKNYLNTRLKKKLWDSSIYNVYRNLNSYPSTSGQTYHQLGLPDYGGISAAQASSLQLTQNSFGVNQEPQYYSYYNQQQQHLFPQHPAISASDQRCWRTVEEFTVSPGVLVHRVKL</sequence>
<name>A0ABD3HN32_9MARC</name>
<evidence type="ECO:0000259" key="5">
    <source>
        <dbReference type="PROSITE" id="PS50090"/>
    </source>
</evidence>
<dbReference type="PANTHER" id="PTHR48000">
    <property type="entry name" value="OS09G0431300 PROTEIN"/>
    <property type="match status" value="1"/>
</dbReference>
<dbReference type="InterPro" id="IPR001005">
    <property type="entry name" value="SANT/Myb"/>
</dbReference>
<dbReference type="Gene3D" id="1.10.10.60">
    <property type="entry name" value="Homeodomain-like"/>
    <property type="match status" value="1"/>
</dbReference>
<gene>
    <name evidence="7" type="ORF">R1sor_005947</name>
</gene>
<reference evidence="7 8" key="1">
    <citation type="submission" date="2024-09" db="EMBL/GenBank/DDBJ databases">
        <title>Chromosome-scale assembly of Riccia sorocarpa.</title>
        <authorList>
            <person name="Paukszto L."/>
        </authorList>
    </citation>
    <scope>NUCLEOTIDE SEQUENCE [LARGE SCALE GENOMIC DNA]</scope>
    <source>
        <strain evidence="7">LP-2024</strain>
        <tissue evidence="7">Aerial parts of the thallus</tissue>
    </source>
</reference>
<dbReference type="PROSITE" id="PS51294">
    <property type="entry name" value="HTH_MYB"/>
    <property type="match status" value="1"/>
</dbReference>
<dbReference type="PROSITE" id="PS50090">
    <property type="entry name" value="MYB_LIKE"/>
    <property type="match status" value="1"/>
</dbReference>
<comment type="caution">
    <text evidence="7">The sequence shown here is derived from an EMBL/GenBank/DDBJ whole genome shotgun (WGS) entry which is preliminary data.</text>
</comment>
<dbReference type="PANTHER" id="PTHR48000:SF46">
    <property type="entry name" value="TRANSCRIPTION FACTOR MYB36"/>
    <property type="match status" value="1"/>
</dbReference>
<keyword evidence="8" id="KW-1185">Reference proteome</keyword>
<evidence type="ECO:0000256" key="1">
    <source>
        <dbReference type="ARBA" id="ARBA00022737"/>
    </source>
</evidence>
<evidence type="ECO:0000259" key="6">
    <source>
        <dbReference type="PROSITE" id="PS51294"/>
    </source>
</evidence>
<evidence type="ECO:0000256" key="4">
    <source>
        <dbReference type="ARBA" id="ARBA00023163"/>
    </source>
</evidence>
<dbReference type="SMART" id="SM00717">
    <property type="entry name" value="SANT"/>
    <property type="match status" value="1"/>
</dbReference>
<dbReference type="CDD" id="cd00167">
    <property type="entry name" value="SANT"/>
    <property type="match status" value="1"/>
</dbReference>
<dbReference type="Pfam" id="PF00249">
    <property type="entry name" value="Myb_DNA-binding"/>
    <property type="match status" value="1"/>
</dbReference>
<keyword evidence="3" id="KW-0238">DNA-binding</keyword>
<evidence type="ECO:0000256" key="3">
    <source>
        <dbReference type="ARBA" id="ARBA00023125"/>
    </source>
</evidence>
<accession>A0ABD3HN32</accession>